<sequence>MKKTVRKIIGIIFALLLFAGIFVISCNRPVTQPSGLDPIDYEKIDTPSNIIPPRDTDGANQNRWGL</sequence>
<dbReference type="PROSITE" id="PS51257">
    <property type="entry name" value="PROKAR_LIPOPROTEIN"/>
    <property type="match status" value="1"/>
</dbReference>
<evidence type="ECO:0000313" key="2">
    <source>
        <dbReference type="EMBL" id="WQJ53802.1"/>
    </source>
</evidence>
<dbReference type="Proteomes" id="UP001358193">
    <property type="component" value="Segment"/>
</dbReference>
<accession>A0ABZ0Z6D2</accession>
<organism evidence="2 3">
    <name type="scientific">phage Lak_Megaphage_Sonny</name>
    <dbReference type="NCBI Taxonomy" id="3109229"/>
    <lineage>
        <taxon>Viruses</taxon>
        <taxon>Duplodnaviria</taxon>
        <taxon>Heunggongvirae</taxon>
        <taxon>Uroviricota</taxon>
        <taxon>Caudoviricetes</taxon>
        <taxon>Caudoviricetes code 15 clade</taxon>
    </lineage>
</organism>
<protein>
    <submittedName>
        <fullName evidence="2">Uncharacterized protein</fullName>
    </submittedName>
</protein>
<reference evidence="2 3" key="1">
    <citation type="submission" date="2023-11" db="EMBL/GenBank/DDBJ databases">
        <authorList>
            <person name="Cook R."/>
            <person name="Crisci M."/>
            <person name="Pye H."/>
            <person name="Adriaenssens E."/>
            <person name="Santini J."/>
        </authorList>
    </citation>
    <scope>NUCLEOTIDE SEQUENCE [LARGE SCALE GENOMIC DNA]</scope>
    <source>
        <strain evidence="2">Lak_Megaphage_Sonny</strain>
    </source>
</reference>
<name>A0ABZ0Z6D2_9CAUD</name>
<keyword evidence="3" id="KW-1185">Reference proteome</keyword>
<evidence type="ECO:0000313" key="3">
    <source>
        <dbReference type="Proteomes" id="UP001358193"/>
    </source>
</evidence>
<proteinExistence type="predicted"/>
<dbReference type="EMBL" id="OR769223">
    <property type="protein sequence ID" value="WQJ53802.1"/>
    <property type="molecule type" value="Genomic_DNA"/>
</dbReference>
<evidence type="ECO:0000256" key="1">
    <source>
        <dbReference type="SAM" id="MobiDB-lite"/>
    </source>
</evidence>
<feature type="region of interest" description="Disordered" evidence="1">
    <location>
        <begin position="47"/>
        <end position="66"/>
    </location>
</feature>